<proteinExistence type="predicted"/>
<organism evidence="2 3">
    <name type="scientific">Acrocarpospora phusangensis</name>
    <dbReference type="NCBI Taxonomy" id="1070424"/>
    <lineage>
        <taxon>Bacteria</taxon>
        <taxon>Bacillati</taxon>
        <taxon>Actinomycetota</taxon>
        <taxon>Actinomycetes</taxon>
        <taxon>Streptosporangiales</taxon>
        <taxon>Streptosporangiaceae</taxon>
        <taxon>Acrocarpospora</taxon>
    </lineage>
</organism>
<dbReference type="AlphaFoldDB" id="A0A919Q6T7"/>
<accession>A0A919Q6T7</accession>
<sequence>MLTPTSRDWEDWATGGEGHPPPGWGEKQDGEPDLPIVYSTADAADEMAQTVMLRYVELQRSMLELRLRPLDPQFEAFREALRGSWSKRTPLVDLACHGDSGFDLVVTFGDGRKAFIQAKGFLTADGARRSDRDAWRKALNVCRAAASSDKSGGRGRRKLPRWLADVLIELASRTLPIPFLIGIDKIRRSRTAVVPQGYDSEAPRIAPSFGELAVHYTHHASTR</sequence>
<keyword evidence="3" id="KW-1185">Reference proteome</keyword>
<dbReference type="EMBL" id="BOOA01000002">
    <property type="protein sequence ID" value="GIH22018.1"/>
    <property type="molecule type" value="Genomic_DNA"/>
</dbReference>
<evidence type="ECO:0000313" key="2">
    <source>
        <dbReference type="EMBL" id="GIH22018.1"/>
    </source>
</evidence>
<gene>
    <name evidence="2" type="ORF">Aph01nite_03280</name>
</gene>
<dbReference type="RefSeq" id="WP_204038882.1">
    <property type="nucleotide sequence ID" value="NZ_BOOA01000002.1"/>
</dbReference>
<comment type="caution">
    <text evidence="2">The sequence shown here is derived from an EMBL/GenBank/DDBJ whole genome shotgun (WGS) entry which is preliminary data.</text>
</comment>
<feature type="region of interest" description="Disordered" evidence="1">
    <location>
        <begin position="1"/>
        <end position="32"/>
    </location>
</feature>
<dbReference type="Proteomes" id="UP000640052">
    <property type="component" value="Unassembled WGS sequence"/>
</dbReference>
<evidence type="ECO:0000313" key="3">
    <source>
        <dbReference type="Proteomes" id="UP000640052"/>
    </source>
</evidence>
<evidence type="ECO:0000256" key="1">
    <source>
        <dbReference type="SAM" id="MobiDB-lite"/>
    </source>
</evidence>
<name>A0A919Q6T7_9ACTN</name>
<protein>
    <submittedName>
        <fullName evidence="2">Uncharacterized protein</fullName>
    </submittedName>
</protein>
<reference evidence="2" key="1">
    <citation type="submission" date="2021-01" db="EMBL/GenBank/DDBJ databases">
        <title>Whole genome shotgun sequence of Acrocarpospora phusangensis NBRC 108782.</title>
        <authorList>
            <person name="Komaki H."/>
            <person name="Tamura T."/>
        </authorList>
    </citation>
    <scope>NUCLEOTIDE SEQUENCE</scope>
    <source>
        <strain evidence="2">NBRC 108782</strain>
    </source>
</reference>